<dbReference type="InterPro" id="IPR039315">
    <property type="entry name" value="CheW"/>
</dbReference>
<name>A0ABM6LGW5_9BACI</name>
<proteinExistence type="predicted"/>
<dbReference type="InterPro" id="IPR036061">
    <property type="entry name" value="CheW-like_dom_sf"/>
</dbReference>
<dbReference type="RefSeq" id="WP_006637464.1">
    <property type="nucleotide sequence ID" value="NZ_BORD01000005.1"/>
</dbReference>
<organism evidence="2 3">
    <name type="scientific">Bacillus sonorensis</name>
    <dbReference type="NCBI Taxonomy" id="119858"/>
    <lineage>
        <taxon>Bacteria</taxon>
        <taxon>Bacillati</taxon>
        <taxon>Bacillota</taxon>
        <taxon>Bacilli</taxon>
        <taxon>Bacillales</taxon>
        <taxon>Bacillaceae</taxon>
        <taxon>Bacillus</taxon>
    </lineage>
</organism>
<feature type="domain" description="CheW-like" evidence="1">
    <location>
        <begin position="3"/>
        <end position="138"/>
    </location>
</feature>
<dbReference type="EMBL" id="CP021920">
    <property type="protein sequence ID" value="ASB88537.1"/>
    <property type="molecule type" value="Genomic_DNA"/>
</dbReference>
<dbReference type="Pfam" id="PF01584">
    <property type="entry name" value="CheW"/>
    <property type="match status" value="1"/>
</dbReference>
<dbReference type="PROSITE" id="PS50851">
    <property type="entry name" value="CHEW"/>
    <property type="match status" value="1"/>
</dbReference>
<evidence type="ECO:0000313" key="2">
    <source>
        <dbReference type="EMBL" id="ASB88537.1"/>
    </source>
</evidence>
<dbReference type="PANTHER" id="PTHR22617:SF43">
    <property type="entry name" value="PROTEIN PILI"/>
    <property type="match status" value="1"/>
</dbReference>
<dbReference type="Gene3D" id="2.30.30.40">
    <property type="entry name" value="SH3 Domains"/>
    <property type="match status" value="1"/>
</dbReference>
<reference evidence="2 3" key="1">
    <citation type="submission" date="2017-06" db="EMBL/GenBank/DDBJ databases">
        <title>Genome sequence of Bacillus sonorensis strain SRCM101395.</title>
        <authorList>
            <person name="Cho S.H."/>
        </authorList>
    </citation>
    <scope>NUCLEOTIDE SEQUENCE [LARGE SCALE GENOMIC DNA]</scope>
    <source>
        <strain evidence="2 3">SRCM101395</strain>
    </source>
</reference>
<dbReference type="Gene3D" id="2.40.50.180">
    <property type="entry name" value="CheA-289, Domain 4"/>
    <property type="match status" value="1"/>
</dbReference>
<dbReference type="PANTHER" id="PTHR22617">
    <property type="entry name" value="CHEMOTAXIS SENSOR HISTIDINE KINASE-RELATED"/>
    <property type="match status" value="1"/>
</dbReference>
<gene>
    <name evidence="2" type="ORF">S101395_02029</name>
</gene>
<protein>
    <submittedName>
        <fullName evidence="2">Chemotaxis protein CheW</fullName>
    </submittedName>
</protein>
<evidence type="ECO:0000313" key="3">
    <source>
        <dbReference type="Proteomes" id="UP000196877"/>
    </source>
</evidence>
<dbReference type="InterPro" id="IPR002545">
    <property type="entry name" value="CheW-lke_dom"/>
</dbReference>
<evidence type="ECO:0000259" key="1">
    <source>
        <dbReference type="PROSITE" id="PS50851"/>
    </source>
</evidence>
<dbReference type="Proteomes" id="UP000196877">
    <property type="component" value="Chromosome"/>
</dbReference>
<dbReference type="SUPFAM" id="SSF50341">
    <property type="entry name" value="CheW-like"/>
    <property type="match status" value="1"/>
</dbReference>
<sequence>MENQHAILFQVNQEDYGADIRHIQAIERMGHLKEISGLPPEVRGISKIREEMIPVIDAGVILHHKPLSIDEKSKLLIFSSKIGLAGLLVSDAKEMIAIHEGDIKPFHLQSDCFKGVLERNSQLIIQLDLDAVTGRIAGFETISEHIDHEHTTAG</sequence>
<accession>A0ABM6LGW5</accession>
<keyword evidence="3" id="KW-1185">Reference proteome</keyword>
<dbReference type="SMART" id="SM00260">
    <property type="entry name" value="CheW"/>
    <property type="match status" value="1"/>
</dbReference>